<dbReference type="InterPro" id="IPR001279">
    <property type="entry name" value="Metallo-B-lactamas"/>
</dbReference>
<dbReference type="PANTHER" id="PTHR42951:SF18">
    <property type="entry name" value="METALLO-HYDROLASE MJ0296-RELATED"/>
    <property type="match status" value="1"/>
</dbReference>
<sequence length="226" mass="25367">MNYEISKINLKGANSYLIKTDKGFILVDMGSFHSIERLEKELDNMGGNLRDTDYIFITHAHVDHVAGLKKIKKLSQADIIIQKNGIKYLKKGDSKVPSGTNLFGKILIKLGSIFSSSSFEAISPDITFEKEYIFTEPTINAKIIHTPGHTDDSSCLILDEKHCFVGDTLFNIPFTKTNYPPFANDQAELKESIKKLAATNCEYFYPGHGNTINKKDLEQTLKKINS</sequence>
<dbReference type="Gene3D" id="3.60.15.10">
    <property type="entry name" value="Ribonuclease Z/Hydroxyacylglutathione hydrolase-like"/>
    <property type="match status" value="1"/>
</dbReference>
<dbReference type="SMART" id="SM00849">
    <property type="entry name" value="Lactamase_B"/>
    <property type="match status" value="1"/>
</dbReference>
<proteinExistence type="predicted"/>
<dbReference type="PANTHER" id="PTHR42951">
    <property type="entry name" value="METALLO-BETA-LACTAMASE DOMAIN-CONTAINING"/>
    <property type="match status" value="1"/>
</dbReference>
<name>A0A5D0MAN7_9BACT</name>
<dbReference type="Pfam" id="PF00753">
    <property type="entry name" value="Lactamase_B"/>
    <property type="match status" value="1"/>
</dbReference>
<dbReference type="EMBL" id="VSIX01000068">
    <property type="protein sequence ID" value="TYB30844.1"/>
    <property type="molecule type" value="Genomic_DNA"/>
</dbReference>
<evidence type="ECO:0000259" key="1">
    <source>
        <dbReference type="SMART" id="SM00849"/>
    </source>
</evidence>
<evidence type="ECO:0000313" key="2">
    <source>
        <dbReference type="EMBL" id="TYB30844.1"/>
    </source>
</evidence>
<comment type="caution">
    <text evidence="2">The sequence shown here is derived from an EMBL/GenBank/DDBJ whole genome shotgun (WGS) entry which is preliminary data.</text>
</comment>
<gene>
    <name evidence="2" type="ORF">FXF47_07140</name>
</gene>
<keyword evidence="3" id="KW-1185">Reference proteome</keyword>
<dbReference type="SUPFAM" id="SSF56281">
    <property type="entry name" value="Metallo-hydrolase/oxidoreductase"/>
    <property type="match status" value="1"/>
</dbReference>
<evidence type="ECO:0000313" key="3">
    <source>
        <dbReference type="Proteomes" id="UP000324143"/>
    </source>
</evidence>
<organism evidence="2 3">
    <name type="scientific">Candidatus Mcinerneyibacterium aminivorans</name>
    <dbReference type="NCBI Taxonomy" id="2703815"/>
    <lineage>
        <taxon>Bacteria</taxon>
        <taxon>Candidatus Macinerneyibacteriota</taxon>
        <taxon>Candidatus Mcinerneyibacteria</taxon>
        <taxon>Candidatus Mcinerneyibacteriales</taxon>
        <taxon>Candidatus Mcinerneyibacteriaceae</taxon>
        <taxon>Candidatus Mcinerneyibacterium</taxon>
    </lineage>
</organism>
<dbReference type="Proteomes" id="UP000324143">
    <property type="component" value="Unassembled WGS sequence"/>
</dbReference>
<dbReference type="GO" id="GO:0016787">
    <property type="term" value="F:hydrolase activity"/>
    <property type="evidence" value="ECO:0007669"/>
    <property type="project" value="UniProtKB-KW"/>
</dbReference>
<reference evidence="2" key="1">
    <citation type="submission" date="2019-08" db="EMBL/GenBank/DDBJ databases">
        <title>Genomic characterization of a novel candidate phylum (ARYD3) from a high temperature, high salinity tertiary oil reservoir in north central Oklahoma, USA.</title>
        <authorList>
            <person name="Youssef N.H."/>
            <person name="Yadav A."/>
            <person name="Elshahed M.S."/>
        </authorList>
    </citation>
    <scope>NUCLEOTIDE SEQUENCE [LARGE SCALE GENOMIC DNA]</scope>
    <source>
        <strain evidence="2">ARYD3</strain>
    </source>
</reference>
<dbReference type="InterPro" id="IPR036866">
    <property type="entry name" value="RibonucZ/Hydroxyglut_hydro"/>
</dbReference>
<protein>
    <submittedName>
        <fullName evidence="2">MBL fold metallo-hydrolase</fullName>
    </submittedName>
</protein>
<feature type="domain" description="Metallo-beta-lactamase" evidence="1">
    <location>
        <begin position="12"/>
        <end position="208"/>
    </location>
</feature>
<accession>A0A5D0MAN7</accession>
<dbReference type="InterPro" id="IPR050855">
    <property type="entry name" value="NDM-1-like"/>
</dbReference>
<dbReference type="AlphaFoldDB" id="A0A5D0MAN7"/>